<name>A0A117NUK2_9ACTN</name>
<accession>A0A117NUK2</accession>
<dbReference type="OrthoDB" id="3872002at2"/>
<evidence type="ECO:0000313" key="2">
    <source>
        <dbReference type="EMBL" id="KUM67716.1"/>
    </source>
</evidence>
<sequence>MSNGMRVDLSALDEVIRRLWTLLDDMDKAGKTSKYETEIPPNAFGQVTEESCQFVEAVELHAAQKEMKIKIEKMIKDLHELIDDFSTKTSKVRDRYNDEEHEIKRSVGSGSGGSTKNDLASK</sequence>
<dbReference type="AlphaFoldDB" id="A0A117NUK2"/>
<dbReference type="RefSeq" id="WP_063801655.1">
    <property type="nucleotide sequence ID" value="NZ_KQ947998.1"/>
</dbReference>
<evidence type="ECO:0008006" key="4">
    <source>
        <dbReference type="Google" id="ProtNLM"/>
    </source>
</evidence>
<dbReference type="EMBL" id="LMWJ01000034">
    <property type="protein sequence ID" value="KUM67716.1"/>
    <property type="molecule type" value="Genomic_DNA"/>
</dbReference>
<keyword evidence="3" id="KW-1185">Reference proteome</keyword>
<reference evidence="2 3" key="1">
    <citation type="submission" date="2015-10" db="EMBL/GenBank/DDBJ databases">
        <title>Draft genome sequence of Streptomyces curacoi DSM 40107, type strain for the species Streptomyces curacoi.</title>
        <authorList>
            <person name="Ruckert C."/>
            <person name="Winkler A."/>
            <person name="Kalinowski J."/>
            <person name="Kampfer P."/>
            <person name="Glaeser S."/>
        </authorList>
    </citation>
    <scope>NUCLEOTIDE SEQUENCE [LARGE SCALE GENOMIC DNA]</scope>
    <source>
        <strain evidence="2 3">DSM 40107</strain>
    </source>
</reference>
<gene>
    <name evidence="2" type="ORF">AQI70_35230</name>
</gene>
<evidence type="ECO:0000256" key="1">
    <source>
        <dbReference type="SAM" id="MobiDB-lite"/>
    </source>
</evidence>
<proteinExistence type="predicted"/>
<organism evidence="2 3">
    <name type="scientific">Streptomyces curacoi</name>
    <dbReference type="NCBI Taxonomy" id="146536"/>
    <lineage>
        <taxon>Bacteria</taxon>
        <taxon>Bacillati</taxon>
        <taxon>Actinomycetota</taxon>
        <taxon>Actinomycetes</taxon>
        <taxon>Kitasatosporales</taxon>
        <taxon>Streptomycetaceae</taxon>
        <taxon>Streptomyces</taxon>
    </lineage>
</organism>
<comment type="caution">
    <text evidence="2">The sequence shown here is derived from an EMBL/GenBank/DDBJ whole genome shotgun (WGS) entry which is preliminary data.</text>
</comment>
<feature type="region of interest" description="Disordered" evidence="1">
    <location>
        <begin position="92"/>
        <end position="122"/>
    </location>
</feature>
<feature type="compositionally biased region" description="Basic and acidic residues" evidence="1">
    <location>
        <begin position="92"/>
        <end position="105"/>
    </location>
</feature>
<protein>
    <recommendedName>
        <fullName evidence="4">PE domain-containing protein</fullName>
    </recommendedName>
</protein>
<dbReference type="Proteomes" id="UP000054024">
    <property type="component" value="Unassembled WGS sequence"/>
</dbReference>
<evidence type="ECO:0000313" key="3">
    <source>
        <dbReference type="Proteomes" id="UP000054024"/>
    </source>
</evidence>